<proteinExistence type="predicted"/>
<sequence>MRSPRLRPLRPHHEPGPASTALRARPATKLSRQPPQVPQSHSRQCRQDGRLQSEEMTLFGPPPGRAYGVVAILPDGRATPLPVAIKLHLGIFL</sequence>
<protein>
    <submittedName>
        <fullName evidence="2">Uncharacterized protein</fullName>
    </submittedName>
</protein>
<feature type="compositionally biased region" description="Basic residues" evidence="1">
    <location>
        <begin position="1"/>
        <end position="10"/>
    </location>
</feature>
<dbReference type="AlphaFoldDB" id="A0AAV7LTR6"/>
<evidence type="ECO:0000256" key="1">
    <source>
        <dbReference type="SAM" id="MobiDB-lite"/>
    </source>
</evidence>
<keyword evidence="3" id="KW-1185">Reference proteome</keyword>
<reference evidence="2" key="1">
    <citation type="journal article" date="2022" name="bioRxiv">
        <title>Sequencing and chromosome-scale assembly of the giantPleurodeles waltlgenome.</title>
        <authorList>
            <person name="Brown T."/>
            <person name="Elewa A."/>
            <person name="Iarovenko S."/>
            <person name="Subramanian E."/>
            <person name="Araus A.J."/>
            <person name="Petzold A."/>
            <person name="Susuki M."/>
            <person name="Suzuki K.-i.T."/>
            <person name="Hayashi T."/>
            <person name="Toyoda A."/>
            <person name="Oliveira C."/>
            <person name="Osipova E."/>
            <person name="Leigh N.D."/>
            <person name="Simon A."/>
            <person name="Yun M.H."/>
        </authorList>
    </citation>
    <scope>NUCLEOTIDE SEQUENCE</scope>
    <source>
        <strain evidence="2">20211129_DDA</strain>
        <tissue evidence="2">Liver</tissue>
    </source>
</reference>
<gene>
    <name evidence="2" type="ORF">NDU88_005315</name>
</gene>
<comment type="caution">
    <text evidence="2">The sequence shown here is derived from an EMBL/GenBank/DDBJ whole genome shotgun (WGS) entry which is preliminary data.</text>
</comment>
<evidence type="ECO:0000313" key="3">
    <source>
        <dbReference type="Proteomes" id="UP001066276"/>
    </source>
</evidence>
<dbReference type="Proteomes" id="UP001066276">
    <property type="component" value="Chromosome 11"/>
</dbReference>
<feature type="region of interest" description="Disordered" evidence="1">
    <location>
        <begin position="1"/>
        <end position="50"/>
    </location>
</feature>
<name>A0AAV7LTR6_PLEWA</name>
<dbReference type="EMBL" id="JANPWB010000015">
    <property type="protein sequence ID" value="KAJ1092203.1"/>
    <property type="molecule type" value="Genomic_DNA"/>
</dbReference>
<feature type="compositionally biased region" description="Polar residues" evidence="1">
    <location>
        <begin position="30"/>
        <end position="42"/>
    </location>
</feature>
<accession>A0AAV7LTR6</accession>
<organism evidence="2 3">
    <name type="scientific">Pleurodeles waltl</name>
    <name type="common">Iberian ribbed newt</name>
    <dbReference type="NCBI Taxonomy" id="8319"/>
    <lineage>
        <taxon>Eukaryota</taxon>
        <taxon>Metazoa</taxon>
        <taxon>Chordata</taxon>
        <taxon>Craniata</taxon>
        <taxon>Vertebrata</taxon>
        <taxon>Euteleostomi</taxon>
        <taxon>Amphibia</taxon>
        <taxon>Batrachia</taxon>
        <taxon>Caudata</taxon>
        <taxon>Salamandroidea</taxon>
        <taxon>Salamandridae</taxon>
        <taxon>Pleurodelinae</taxon>
        <taxon>Pleurodeles</taxon>
    </lineage>
</organism>
<evidence type="ECO:0000313" key="2">
    <source>
        <dbReference type="EMBL" id="KAJ1092203.1"/>
    </source>
</evidence>